<proteinExistence type="predicted"/>
<organism evidence="1">
    <name type="scientific">mine drainage metagenome</name>
    <dbReference type="NCBI Taxonomy" id="410659"/>
    <lineage>
        <taxon>unclassified sequences</taxon>
        <taxon>metagenomes</taxon>
        <taxon>ecological metagenomes</taxon>
    </lineage>
</organism>
<name>A0A1J5SN49_9ZZZZ</name>
<evidence type="ECO:0000313" key="1">
    <source>
        <dbReference type="EMBL" id="OIR03092.1"/>
    </source>
</evidence>
<protein>
    <submittedName>
        <fullName evidence="1">GTPase HflX</fullName>
    </submittedName>
</protein>
<comment type="caution">
    <text evidence="1">The sequence shown here is derived from an EMBL/GenBank/DDBJ whole genome shotgun (WGS) entry which is preliminary data.</text>
</comment>
<accession>A0A1J5SN49</accession>
<dbReference type="EMBL" id="MLJW01000069">
    <property type="protein sequence ID" value="OIR03092.1"/>
    <property type="molecule type" value="Genomic_DNA"/>
</dbReference>
<gene>
    <name evidence="1" type="primary">hflX_6</name>
    <name evidence="1" type="ORF">GALL_148700</name>
</gene>
<reference evidence="1" key="1">
    <citation type="submission" date="2016-10" db="EMBL/GenBank/DDBJ databases">
        <title>Sequence of Gallionella enrichment culture.</title>
        <authorList>
            <person name="Poehlein A."/>
            <person name="Muehling M."/>
            <person name="Daniel R."/>
        </authorList>
    </citation>
    <scope>NUCLEOTIDE SEQUENCE</scope>
</reference>
<dbReference type="AlphaFoldDB" id="A0A1J5SN49"/>
<sequence length="91" mass="10187">MLHAKYPNCIVMSAHRNDDVAMLRQAIVAFFQQDLVEAGLFLPWSAQKLRGEIFSSCVVLEERADGEGAFLRVRGPRQAVKVLAEQISQTL</sequence>